<dbReference type="SUPFAM" id="SSF51445">
    <property type="entry name" value="(Trans)glycosidases"/>
    <property type="match status" value="2"/>
</dbReference>
<dbReference type="InParanoid" id="C3YR47"/>
<keyword evidence="6" id="KW-0624">Polysaccharide degradation</keyword>
<dbReference type="AlphaFoldDB" id="C3YR47"/>
<comment type="similarity">
    <text evidence="1">Belongs to the glycosyl hydrolase 10 (cellulase F) family.</text>
</comment>
<dbReference type="Pfam" id="PF02018">
    <property type="entry name" value="CBM_4_9"/>
    <property type="match status" value="2"/>
</dbReference>
<dbReference type="GO" id="GO:0000272">
    <property type="term" value="P:polysaccharide catabolic process"/>
    <property type="evidence" value="ECO:0007669"/>
    <property type="project" value="UniProtKB-KW"/>
</dbReference>
<evidence type="ECO:0000256" key="7">
    <source>
        <dbReference type="PROSITE-ProRule" id="PRU10061"/>
    </source>
</evidence>
<dbReference type="GO" id="GO:0031176">
    <property type="term" value="F:endo-1,4-beta-xylanase activity"/>
    <property type="evidence" value="ECO:0007669"/>
    <property type="project" value="UniProtKB-ARBA"/>
</dbReference>
<dbReference type="InterPro" id="IPR008979">
    <property type="entry name" value="Galactose-bd-like_sf"/>
</dbReference>
<dbReference type="InterPro" id="IPR001000">
    <property type="entry name" value="GH10_dom"/>
</dbReference>
<dbReference type="eggNOG" id="ENOG502QSCW">
    <property type="taxonomic scope" value="Eukaryota"/>
</dbReference>
<feature type="signal peptide" evidence="8">
    <location>
        <begin position="1"/>
        <end position="21"/>
    </location>
</feature>
<keyword evidence="2" id="KW-0677">Repeat</keyword>
<protein>
    <recommendedName>
        <fullName evidence="9">GH10 domain-containing protein</fullName>
    </recommendedName>
</protein>
<dbReference type="InterPro" id="IPR003305">
    <property type="entry name" value="CenC_carb-bd"/>
</dbReference>
<dbReference type="Gene3D" id="3.20.20.80">
    <property type="entry name" value="Glycosidases"/>
    <property type="match status" value="2"/>
</dbReference>
<feature type="domain" description="GH10" evidence="9">
    <location>
        <begin position="431"/>
        <end position="703"/>
    </location>
</feature>
<dbReference type="EMBL" id="GG666546">
    <property type="protein sequence ID" value="EEN57223.1"/>
    <property type="molecule type" value="Genomic_DNA"/>
</dbReference>
<gene>
    <name evidence="10" type="ORF">BRAFLDRAFT_81987</name>
</gene>
<evidence type="ECO:0000256" key="2">
    <source>
        <dbReference type="ARBA" id="ARBA00022737"/>
    </source>
</evidence>
<dbReference type="InterPro" id="IPR044846">
    <property type="entry name" value="GH10"/>
</dbReference>
<sequence length="773" mass="86344">MLRVVACVALFLCCWLNDVGAAPEIFRNAGFEGAFGADNWYCSGCTGERHTGDKVEGAASMMARGRTAIWAGPSYVLPYGRGVLPGQTYEFQIFVKLLAGGAVHVEVKVNLATTFSDGDVNYRQMKQTDHISQSHGWQRIATTWTVPSFDKEVTSMRLYLEGPPVGTDILVDGSSLTLASEPSLVENLQTVSGSEMVTNPGLEGDLSGWYCMSCTGVHYTQDKHDGGGAMLAQDRTAEWAGPSQDLAWGSAIKSGYTYMFTMWVKVLDGGSTPYNVMAKLNIGFKDGTRSWLNIVSSAVSAQDGWTRLSAGYTVDDYGETVSSVRLYAEGPPADVRFLIDDVSFLSFMDVSQGDWKSEANTRIEQLRKRYVTLRVQTTNAHDISVEIAQTKSHFAFGSAVNAWRMPSEPRYADFFFDNFEWAVLESNLKWKQNEPHEIAQTKSHFAFGSAVNAWQMPSNGGYADFFFDNFEWAVLKANHKWQQNEPQEGQLEWTRADRTMEMLESRGVSIRGHCVFWAVPDYVPDWLKGYSAAEVEQKCWKRVDDVVGRYAGRLAHWDVNNEMLHGSFFRDKTGSSQIRYEMFRKDYANQITEFINNGAPVEGVGAQGHFGGRPNPTNVLHCLNTLSSRGLPVWITELDINEPDEYVRADGYEDGLTTFFSHPGVEGVLLWGFWDQSHWKPDAALVNGDSFQINEAGRRWQRLVFHDWRTNLSLTDGIVTPEGKEFIFRGFHGNYEVTVKNHGQVVATKTFYLSPGAGALTVDVDMPNDIIVG</sequence>
<dbReference type="InterPro" id="IPR031158">
    <property type="entry name" value="GH10_AS"/>
</dbReference>
<keyword evidence="8" id="KW-0732">Signal</keyword>
<dbReference type="PROSITE" id="PS51760">
    <property type="entry name" value="GH10_2"/>
    <property type="match status" value="1"/>
</dbReference>
<dbReference type="Gene3D" id="2.60.120.260">
    <property type="entry name" value="Galactose-binding domain-like"/>
    <property type="match status" value="2"/>
</dbReference>
<feature type="chain" id="PRO_5002933811" description="GH10 domain-containing protein" evidence="8">
    <location>
        <begin position="22"/>
        <end position="773"/>
    </location>
</feature>
<evidence type="ECO:0000256" key="6">
    <source>
        <dbReference type="ARBA" id="ARBA00023326"/>
    </source>
</evidence>
<keyword evidence="3" id="KW-0378">Hydrolase</keyword>
<dbReference type="InterPro" id="IPR017853">
    <property type="entry name" value="GH"/>
</dbReference>
<keyword evidence="5" id="KW-0326">Glycosidase</keyword>
<name>C3YR47_BRAFL</name>
<evidence type="ECO:0000259" key="9">
    <source>
        <dbReference type="PROSITE" id="PS51760"/>
    </source>
</evidence>
<evidence type="ECO:0000256" key="5">
    <source>
        <dbReference type="ARBA" id="ARBA00023295"/>
    </source>
</evidence>
<evidence type="ECO:0000256" key="8">
    <source>
        <dbReference type="SAM" id="SignalP"/>
    </source>
</evidence>
<feature type="active site" description="Nucleophile" evidence="7">
    <location>
        <position position="637"/>
    </location>
</feature>
<keyword evidence="4" id="KW-0119">Carbohydrate metabolism</keyword>
<dbReference type="PROSITE" id="PS00591">
    <property type="entry name" value="GH10_1"/>
    <property type="match status" value="1"/>
</dbReference>
<evidence type="ECO:0000256" key="4">
    <source>
        <dbReference type="ARBA" id="ARBA00023277"/>
    </source>
</evidence>
<dbReference type="PANTHER" id="PTHR31490">
    <property type="entry name" value="GLYCOSYL HYDROLASE"/>
    <property type="match status" value="1"/>
</dbReference>
<proteinExistence type="inferred from homology"/>
<dbReference type="PANTHER" id="PTHR31490:SF1">
    <property type="entry name" value="ENDO-1,4-BETA-XYLANASE 1"/>
    <property type="match status" value="1"/>
</dbReference>
<evidence type="ECO:0000313" key="10">
    <source>
        <dbReference type="EMBL" id="EEN57223.1"/>
    </source>
</evidence>
<dbReference type="SMART" id="SM00633">
    <property type="entry name" value="Glyco_10"/>
    <property type="match status" value="1"/>
</dbReference>
<evidence type="ECO:0000256" key="3">
    <source>
        <dbReference type="ARBA" id="ARBA00022801"/>
    </source>
</evidence>
<accession>C3YR47</accession>
<evidence type="ECO:0000256" key="1">
    <source>
        <dbReference type="ARBA" id="ARBA00007495"/>
    </source>
</evidence>
<dbReference type="Pfam" id="PF00331">
    <property type="entry name" value="Glyco_hydro_10"/>
    <property type="match status" value="2"/>
</dbReference>
<reference evidence="10" key="1">
    <citation type="journal article" date="2008" name="Nature">
        <title>The amphioxus genome and the evolution of the chordate karyotype.</title>
        <authorList>
            <consortium name="US DOE Joint Genome Institute (JGI-PGF)"/>
            <person name="Putnam N.H."/>
            <person name="Butts T."/>
            <person name="Ferrier D.E.K."/>
            <person name="Furlong R.F."/>
            <person name="Hellsten U."/>
            <person name="Kawashima T."/>
            <person name="Robinson-Rechavi M."/>
            <person name="Shoguchi E."/>
            <person name="Terry A."/>
            <person name="Yu J.-K."/>
            <person name="Benito-Gutierrez E.L."/>
            <person name="Dubchak I."/>
            <person name="Garcia-Fernandez J."/>
            <person name="Gibson-Brown J.J."/>
            <person name="Grigoriev I.V."/>
            <person name="Horton A.C."/>
            <person name="de Jong P.J."/>
            <person name="Jurka J."/>
            <person name="Kapitonov V.V."/>
            <person name="Kohara Y."/>
            <person name="Kuroki Y."/>
            <person name="Lindquist E."/>
            <person name="Lucas S."/>
            <person name="Osoegawa K."/>
            <person name="Pennacchio L.A."/>
            <person name="Salamov A.A."/>
            <person name="Satou Y."/>
            <person name="Sauka-Spengler T."/>
            <person name="Schmutz J."/>
            <person name="Shin-I T."/>
            <person name="Toyoda A."/>
            <person name="Bronner-Fraser M."/>
            <person name="Fujiyama A."/>
            <person name="Holland L.Z."/>
            <person name="Holland P.W.H."/>
            <person name="Satoh N."/>
            <person name="Rokhsar D.S."/>
        </authorList>
    </citation>
    <scope>NUCLEOTIDE SEQUENCE [LARGE SCALE GENOMIC DNA]</scope>
    <source>
        <strain evidence="10">S238N-H82</strain>
        <tissue evidence="10">Testes</tissue>
    </source>
</reference>
<organism>
    <name type="scientific">Branchiostoma floridae</name>
    <name type="common">Florida lancelet</name>
    <name type="synonym">Amphioxus</name>
    <dbReference type="NCBI Taxonomy" id="7739"/>
    <lineage>
        <taxon>Eukaryota</taxon>
        <taxon>Metazoa</taxon>
        <taxon>Chordata</taxon>
        <taxon>Cephalochordata</taxon>
        <taxon>Leptocardii</taxon>
        <taxon>Amphioxiformes</taxon>
        <taxon>Branchiostomatidae</taxon>
        <taxon>Branchiostoma</taxon>
    </lineage>
</organism>
<dbReference type="SUPFAM" id="SSF49785">
    <property type="entry name" value="Galactose-binding domain-like"/>
    <property type="match status" value="2"/>
</dbReference>